<dbReference type="Gene3D" id="2.60.120.620">
    <property type="entry name" value="q2cbj1_9rhob like domain"/>
    <property type="match status" value="1"/>
</dbReference>
<dbReference type="Pfam" id="PF05721">
    <property type="entry name" value="PhyH"/>
    <property type="match status" value="1"/>
</dbReference>
<evidence type="ECO:0000313" key="10">
    <source>
        <dbReference type="Proteomes" id="UP000288859"/>
    </source>
</evidence>
<comment type="caution">
    <text evidence="9">The sequence shown here is derived from an EMBL/GenBank/DDBJ whole genome shotgun (WGS) entry which is preliminary data.</text>
</comment>
<evidence type="ECO:0000256" key="4">
    <source>
        <dbReference type="ARBA" id="ARBA00022723"/>
    </source>
</evidence>
<evidence type="ECO:0000256" key="5">
    <source>
        <dbReference type="ARBA" id="ARBA00022964"/>
    </source>
</evidence>
<comment type="cofactor">
    <cofactor evidence="1">
        <name>Fe cation</name>
        <dbReference type="ChEBI" id="CHEBI:24875"/>
    </cofactor>
</comment>
<evidence type="ECO:0000256" key="7">
    <source>
        <dbReference type="ARBA" id="ARBA00023004"/>
    </source>
</evidence>
<evidence type="ECO:0008006" key="11">
    <source>
        <dbReference type="Google" id="ProtNLM"/>
    </source>
</evidence>
<gene>
    <name evidence="9" type="ORF">B0A52_04103</name>
</gene>
<protein>
    <recommendedName>
        <fullName evidence="11">Phytanoyl-CoA dioxygenase</fullName>
    </recommendedName>
</protein>
<organism evidence="9 10">
    <name type="scientific">Exophiala mesophila</name>
    <name type="common">Black yeast-like fungus</name>
    <dbReference type="NCBI Taxonomy" id="212818"/>
    <lineage>
        <taxon>Eukaryota</taxon>
        <taxon>Fungi</taxon>
        <taxon>Dikarya</taxon>
        <taxon>Ascomycota</taxon>
        <taxon>Pezizomycotina</taxon>
        <taxon>Eurotiomycetes</taxon>
        <taxon>Chaetothyriomycetidae</taxon>
        <taxon>Chaetothyriales</taxon>
        <taxon>Herpotrichiellaceae</taxon>
        <taxon>Exophiala</taxon>
    </lineage>
</organism>
<dbReference type="Proteomes" id="UP000288859">
    <property type="component" value="Unassembled WGS sequence"/>
</dbReference>
<dbReference type="GO" id="GO:0051213">
    <property type="term" value="F:dioxygenase activity"/>
    <property type="evidence" value="ECO:0007669"/>
    <property type="project" value="UniProtKB-KW"/>
</dbReference>
<dbReference type="VEuPathDB" id="FungiDB:PV10_06938"/>
<dbReference type="AlphaFoldDB" id="A0A438NAN3"/>
<comment type="similarity">
    <text evidence="2">Belongs to the PhyH family.</text>
</comment>
<accession>A0A438NAN3</accession>
<dbReference type="OrthoDB" id="445007at2759"/>
<evidence type="ECO:0000313" key="9">
    <source>
        <dbReference type="EMBL" id="RVX72705.1"/>
    </source>
</evidence>
<feature type="region of interest" description="Disordered" evidence="8">
    <location>
        <begin position="1"/>
        <end position="25"/>
    </location>
</feature>
<sequence>MSPSATYDTAHPSATGFGTAKSRPQLCKMDASDPNTTPEAIIEVIERDGGLIVQNLITHDLAQTIKAELKPYFDNDVKDPSGFFPATTQRATGLVGISPACVDYLTTPLLIDVANKLLTSKFTYFLGEKPVTVESKPQISSTVGFRVNPGGTAQALHRDDADYHGRLEDQPIMIGCIVGISRATAENGATQVIPGSHKWGPERAPKVEEAIAAELETGDALIFSGHMYHGGGANITRDEVREIVGLFLTKGFYRQAENQYLMVPPELARVQSPQVQRLLGYGISRPSCGFYKYQDPMRAMFGVEDEETVDM</sequence>
<reference evidence="9 10" key="1">
    <citation type="submission" date="2017-03" db="EMBL/GenBank/DDBJ databases">
        <title>Genomes of endolithic fungi from Antarctica.</title>
        <authorList>
            <person name="Coleine C."/>
            <person name="Masonjones S."/>
            <person name="Stajich J.E."/>
        </authorList>
    </citation>
    <scope>NUCLEOTIDE SEQUENCE [LARGE SCALE GENOMIC DNA]</scope>
    <source>
        <strain evidence="9 10">CCFEE 6314</strain>
    </source>
</reference>
<dbReference type="PANTHER" id="PTHR20883:SF45">
    <property type="entry name" value="PHYTANOYL-COA DIOXYGENASE FAMILY PROTEIN"/>
    <property type="match status" value="1"/>
</dbReference>
<evidence type="ECO:0000256" key="6">
    <source>
        <dbReference type="ARBA" id="ARBA00023002"/>
    </source>
</evidence>
<keyword evidence="4" id="KW-0479">Metal-binding</keyword>
<dbReference type="SUPFAM" id="SSF51197">
    <property type="entry name" value="Clavaminate synthase-like"/>
    <property type="match status" value="1"/>
</dbReference>
<dbReference type="InterPro" id="IPR008775">
    <property type="entry name" value="Phytyl_CoA_dOase-like"/>
</dbReference>
<evidence type="ECO:0000256" key="3">
    <source>
        <dbReference type="ARBA" id="ARBA00011738"/>
    </source>
</evidence>
<dbReference type="GO" id="GO:0046872">
    <property type="term" value="F:metal ion binding"/>
    <property type="evidence" value="ECO:0007669"/>
    <property type="project" value="UniProtKB-KW"/>
</dbReference>
<evidence type="ECO:0000256" key="2">
    <source>
        <dbReference type="ARBA" id="ARBA00005830"/>
    </source>
</evidence>
<proteinExistence type="inferred from homology"/>
<dbReference type="PANTHER" id="PTHR20883">
    <property type="entry name" value="PHYTANOYL-COA DIOXYGENASE DOMAIN CONTAINING 1"/>
    <property type="match status" value="1"/>
</dbReference>
<evidence type="ECO:0000256" key="1">
    <source>
        <dbReference type="ARBA" id="ARBA00001962"/>
    </source>
</evidence>
<comment type="subunit">
    <text evidence="3">Homodimer.</text>
</comment>
<keyword evidence="7" id="KW-0408">Iron</keyword>
<keyword evidence="6" id="KW-0560">Oxidoreductase</keyword>
<dbReference type="EMBL" id="NAJM01000011">
    <property type="protein sequence ID" value="RVX72705.1"/>
    <property type="molecule type" value="Genomic_DNA"/>
</dbReference>
<keyword evidence="5" id="KW-0223">Dioxygenase</keyword>
<name>A0A438NAN3_EXOME</name>
<evidence type="ECO:0000256" key="8">
    <source>
        <dbReference type="SAM" id="MobiDB-lite"/>
    </source>
</evidence>